<dbReference type="PANTHER" id="PTHR43875:SF1">
    <property type="entry name" value="OSMOPROTECTIVE COMPOUNDS UPTAKE ATP-BINDING PROTEIN GGTA"/>
    <property type="match status" value="1"/>
</dbReference>
<dbReference type="InterPro" id="IPR047641">
    <property type="entry name" value="ABC_transpr_MalK/UgpC-like"/>
</dbReference>
<dbReference type="CDD" id="cd03259">
    <property type="entry name" value="ABC_Carb_Solutes_like"/>
    <property type="match status" value="1"/>
</dbReference>
<dbReference type="STRING" id="229920.ADM99_06645"/>
<dbReference type="SMART" id="SM00382">
    <property type="entry name" value="AAA"/>
    <property type="match status" value="1"/>
</dbReference>
<dbReference type="SUPFAM" id="SSF52540">
    <property type="entry name" value="P-loop containing nucleoside triphosphate hydrolases"/>
    <property type="match status" value="1"/>
</dbReference>
<dbReference type="PROSITE" id="PS50893">
    <property type="entry name" value="ABC_TRANSPORTER_2"/>
    <property type="match status" value="1"/>
</dbReference>
<feature type="domain" description="ABC transporter" evidence="6">
    <location>
        <begin position="4"/>
        <end position="234"/>
    </location>
</feature>
<dbReference type="InterPro" id="IPR008995">
    <property type="entry name" value="Mo/tungstate-bd_C_term_dom"/>
</dbReference>
<dbReference type="Gene3D" id="2.40.50.140">
    <property type="entry name" value="Nucleic acid-binding proteins"/>
    <property type="match status" value="1"/>
</dbReference>
<protein>
    <submittedName>
        <fullName evidence="7">Sugar ABC transporter ATP-binding protein</fullName>
    </submittedName>
</protein>
<dbReference type="Pfam" id="PF00005">
    <property type="entry name" value="ABC_tran"/>
    <property type="match status" value="1"/>
</dbReference>
<proteinExistence type="predicted"/>
<dbReference type="InterPro" id="IPR012340">
    <property type="entry name" value="NA-bd_OB-fold"/>
</dbReference>
<name>A0A0P6XTF6_9CHLR</name>
<evidence type="ECO:0000256" key="5">
    <source>
        <dbReference type="ARBA" id="ARBA00023136"/>
    </source>
</evidence>
<dbReference type="GO" id="GO:0015408">
    <property type="term" value="F:ABC-type ferric iron transporter activity"/>
    <property type="evidence" value="ECO:0007669"/>
    <property type="project" value="InterPro"/>
</dbReference>
<evidence type="ECO:0000256" key="2">
    <source>
        <dbReference type="ARBA" id="ARBA00022475"/>
    </source>
</evidence>
<dbReference type="InterPro" id="IPR003439">
    <property type="entry name" value="ABC_transporter-like_ATP-bd"/>
</dbReference>
<dbReference type="InterPro" id="IPR015853">
    <property type="entry name" value="ABC_transpr_FbpC"/>
</dbReference>
<evidence type="ECO:0000313" key="7">
    <source>
        <dbReference type="EMBL" id="KPL72752.1"/>
    </source>
</evidence>
<comment type="caution">
    <text evidence="7">The sequence shown here is derived from an EMBL/GenBank/DDBJ whole genome shotgun (WGS) entry which is preliminary data.</text>
</comment>
<dbReference type="InterPro" id="IPR003593">
    <property type="entry name" value="AAA+_ATPase"/>
</dbReference>
<dbReference type="EMBL" id="LGCK01000007">
    <property type="protein sequence ID" value="KPL72752.1"/>
    <property type="molecule type" value="Genomic_DNA"/>
</dbReference>
<dbReference type="SUPFAM" id="SSF50331">
    <property type="entry name" value="MOP-like"/>
    <property type="match status" value="1"/>
</dbReference>
<keyword evidence="5" id="KW-0472">Membrane</keyword>
<dbReference type="AlphaFoldDB" id="A0A0P6XTF6"/>
<accession>A0A0P6XTF6</accession>
<keyword evidence="4 7" id="KW-0067">ATP-binding</keyword>
<gene>
    <name evidence="7" type="ORF">ADM99_06645</name>
</gene>
<sequence>MSDIRIEKLRKEYGQTVAVNDVTITFPSGSVTCLLGPSGCGKTTLLRMIAGLEDVTSGEIYFGDQKVTDLAPSKRNIGMVFQYPVVYRGITVYENIELPLLQEKLSDQERRKRVMDVVETLGLQSSINKDITKLDNGTRQKVAVARTVARQPQIILFDEPITNVDVASKDQLKQALKDLTRMLKQTIVYVTHDQTEAMTLADQIALMKDGVVVQRDAPRSLYNQPNDVFGGWFLGNPGMNFFDLSAKTNGHGTEIQTGLFSRPLMIEGLEKDSNIKLGIRPEQVKVSGKKNDRMVQGTILRKSIVVGGQYLVTIKSCDQTFKAKVEPETGYALKDEVWFEIPLKDIIIFGPDGHRLDVKTSLA</sequence>
<dbReference type="GO" id="GO:0016887">
    <property type="term" value="F:ATP hydrolysis activity"/>
    <property type="evidence" value="ECO:0007669"/>
    <property type="project" value="InterPro"/>
</dbReference>
<dbReference type="OrthoDB" id="394852at2"/>
<keyword evidence="2" id="KW-1003">Cell membrane</keyword>
<organism evidence="7 8">
    <name type="scientific">Leptolinea tardivitalis</name>
    <dbReference type="NCBI Taxonomy" id="229920"/>
    <lineage>
        <taxon>Bacteria</taxon>
        <taxon>Bacillati</taxon>
        <taxon>Chloroflexota</taxon>
        <taxon>Anaerolineae</taxon>
        <taxon>Anaerolineales</taxon>
        <taxon>Anaerolineaceae</taxon>
        <taxon>Leptolinea</taxon>
    </lineage>
</organism>
<evidence type="ECO:0000256" key="3">
    <source>
        <dbReference type="ARBA" id="ARBA00022741"/>
    </source>
</evidence>
<dbReference type="Proteomes" id="UP000050430">
    <property type="component" value="Unassembled WGS sequence"/>
</dbReference>
<evidence type="ECO:0000259" key="6">
    <source>
        <dbReference type="PROSITE" id="PS50893"/>
    </source>
</evidence>
<dbReference type="Gene3D" id="2.40.50.100">
    <property type="match status" value="1"/>
</dbReference>
<reference evidence="7 8" key="1">
    <citation type="submission" date="2015-07" db="EMBL/GenBank/DDBJ databases">
        <title>Genome sequence of Leptolinea tardivitalis DSM 16556.</title>
        <authorList>
            <person name="Hemp J."/>
            <person name="Ward L.M."/>
            <person name="Pace L.A."/>
            <person name="Fischer W.W."/>
        </authorList>
    </citation>
    <scope>NUCLEOTIDE SEQUENCE [LARGE SCALE GENOMIC DNA]</scope>
    <source>
        <strain evidence="7 8">YMTK-2</strain>
    </source>
</reference>
<dbReference type="GO" id="GO:0055052">
    <property type="term" value="C:ATP-binding cassette (ABC) transporter complex, substrate-binding subunit-containing"/>
    <property type="evidence" value="ECO:0007669"/>
    <property type="project" value="TreeGrafter"/>
</dbReference>
<keyword evidence="8" id="KW-1185">Reference proteome</keyword>
<dbReference type="Gene3D" id="3.40.50.300">
    <property type="entry name" value="P-loop containing nucleotide triphosphate hydrolases"/>
    <property type="match status" value="1"/>
</dbReference>
<dbReference type="FunFam" id="3.40.50.300:FF:000042">
    <property type="entry name" value="Maltose/maltodextrin ABC transporter, ATP-binding protein"/>
    <property type="match status" value="1"/>
</dbReference>
<keyword evidence="3" id="KW-0547">Nucleotide-binding</keyword>
<dbReference type="InterPro" id="IPR027417">
    <property type="entry name" value="P-loop_NTPase"/>
</dbReference>
<evidence type="ECO:0000256" key="1">
    <source>
        <dbReference type="ARBA" id="ARBA00022448"/>
    </source>
</evidence>
<evidence type="ECO:0000313" key="8">
    <source>
        <dbReference type="Proteomes" id="UP000050430"/>
    </source>
</evidence>
<keyword evidence="1" id="KW-0813">Transport</keyword>
<dbReference type="RefSeq" id="WP_062421156.1">
    <property type="nucleotide sequence ID" value="NZ_BBYA01000008.1"/>
</dbReference>
<evidence type="ECO:0000256" key="4">
    <source>
        <dbReference type="ARBA" id="ARBA00022840"/>
    </source>
</evidence>
<dbReference type="PANTHER" id="PTHR43875">
    <property type="entry name" value="MALTODEXTRIN IMPORT ATP-BINDING PROTEIN MSMX"/>
    <property type="match status" value="1"/>
</dbReference>
<dbReference type="GO" id="GO:0005524">
    <property type="term" value="F:ATP binding"/>
    <property type="evidence" value="ECO:0007669"/>
    <property type="project" value="UniProtKB-KW"/>
</dbReference>